<evidence type="ECO:0000256" key="3">
    <source>
        <dbReference type="ARBA" id="ARBA00022643"/>
    </source>
</evidence>
<keyword evidence="3 5" id="KW-0288">FMN</keyword>
<comment type="similarity">
    <text evidence="1 5">Belongs to the flavin oxidoreductase frp family.</text>
</comment>
<reference evidence="7" key="1">
    <citation type="submission" date="2020-10" db="EMBL/GenBank/DDBJ databases">
        <authorList>
            <person name="Gilroy R."/>
        </authorList>
    </citation>
    <scope>NUCLEOTIDE SEQUENCE</scope>
    <source>
        <strain evidence="7">CHK158-818</strain>
    </source>
</reference>
<name>A0A9D1SCL9_9BACT</name>
<keyword evidence="2 5" id="KW-0285">Flavoprotein</keyword>
<dbReference type="GO" id="GO:0016491">
    <property type="term" value="F:oxidoreductase activity"/>
    <property type="evidence" value="ECO:0007669"/>
    <property type="project" value="UniProtKB-UniRule"/>
</dbReference>
<evidence type="ECO:0000313" key="8">
    <source>
        <dbReference type="Proteomes" id="UP000824112"/>
    </source>
</evidence>
<organism evidence="7 8">
    <name type="scientific">Candidatus Gallibacteroides avistercoris</name>
    <dbReference type="NCBI Taxonomy" id="2840833"/>
    <lineage>
        <taxon>Bacteria</taxon>
        <taxon>Pseudomonadati</taxon>
        <taxon>Bacteroidota</taxon>
        <taxon>Bacteroidia</taxon>
        <taxon>Bacteroidales</taxon>
        <taxon>Bacteroidaceae</taxon>
        <taxon>Bacteroidaceae incertae sedis</taxon>
        <taxon>Candidatus Gallibacteroides</taxon>
    </lineage>
</organism>
<evidence type="ECO:0000256" key="4">
    <source>
        <dbReference type="ARBA" id="ARBA00023002"/>
    </source>
</evidence>
<dbReference type="PANTHER" id="PTHR43425:SF2">
    <property type="entry name" value="OXYGEN-INSENSITIVE NADPH NITROREDUCTASE"/>
    <property type="match status" value="1"/>
</dbReference>
<proteinExistence type="inferred from homology"/>
<dbReference type="Pfam" id="PF00881">
    <property type="entry name" value="Nitroreductase"/>
    <property type="match status" value="1"/>
</dbReference>
<dbReference type="EMBL" id="DVNA01000120">
    <property type="protein sequence ID" value="HIU55190.1"/>
    <property type="molecule type" value="Genomic_DNA"/>
</dbReference>
<evidence type="ECO:0000256" key="2">
    <source>
        <dbReference type="ARBA" id="ARBA00022630"/>
    </source>
</evidence>
<protein>
    <submittedName>
        <fullName evidence="7">Nitroreductase family protein</fullName>
    </submittedName>
</protein>
<keyword evidence="4 5" id="KW-0560">Oxidoreductase</keyword>
<comment type="caution">
    <text evidence="7">The sequence shown here is derived from an EMBL/GenBank/DDBJ whole genome shotgun (WGS) entry which is preliminary data.</text>
</comment>
<dbReference type="Proteomes" id="UP000824112">
    <property type="component" value="Unassembled WGS sequence"/>
</dbReference>
<keyword evidence="5" id="KW-0521">NADP</keyword>
<dbReference type="AlphaFoldDB" id="A0A9D1SCL9"/>
<reference evidence="7" key="2">
    <citation type="journal article" date="2021" name="PeerJ">
        <title>Extensive microbial diversity within the chicken gut microbiome revealed by metagenomics and culture.</title>
        <authorList>
            <person name="Gilroy R."/>
            <person name="Ravi A."/>
            <person name="Getino M."/>
            <person name="Pursley I."/>
            <person name="Horton D.L."/>
            <person name="Alikhan N.F."/>
            <person name="Baker D."/>
            <person name="Gharbi K."/>
            <person name="Hall N."/>
            <person name="Watson M."/>
            <person name="Adriaenssens E.M."/>
            <person name="Foster-Nyarko E."/>
            <person name="Jarju S."/>
            <person name="Secka A."/>
            <person name="Antonio M."/>
            <person name="Oren A."/>
            <person name="Chaudhuri R.R."/>
            <person name="La Ragione R."/>
            <person name="Hildebrand F."/>
            <person name="Pallen M.J."/>
        </authorList>
    </citation>
    <scope>NUCLEOTIDE SEQUENCE</scope>
    <source>
        <strain evidence="7">CHK158-818</strain>
    </source>
</reference>
<dbReference type="SUPFAM" id="SSF55469">
    <property type="entry name" value="FMN-dependent nitroreductase-like"/>
    <property type="match status" value="1"/>
</dbReference>
<dbReference type="PIRSF" id="PIRSF005426">
    <property type="entry name" value="Frp"/>
    <property type="match status" value="1"/>
</dbReference>
<gene>
    <name evidence="7" type="ORF">IAB03_05215</name>
</gene>
<dbReference type="Gene3D" id="3.40.109.10">
    <property type="entry name" value="NADH Oxidase"/>
    <property type="match status" value="1"/>
</dbReference>
<dbReference type="InterPro" id="IPR016446">
    <property type="entry name" value="Flavin_OxRdtase_Frp"/>
</dbReference>
<accession>A0A9D1SCL9</accession>
<evidence type="ECO:0000256" key="5">
    <source>
        <dbReference type="PIRNR" id="PIRNR005426"/>
    </source>
</evidence>
<dbReference type="InterPro" id="IPR029479">
    <property type="entry name" value="Nitroreductase"/>
</dbReference>
<evidence type="ECO:0000259" key="6">
    <source>
        <dbReference type="Pfam" id="PF00881"/>
    </source>
</evidence>
<dbReference type="InterPro" id="IPR000415">
    <property type="entry name" value="Nitroreductase-like"/>
</dbReference>
<evidence type="ECO:0000313" key="7">
    <source>
        <dbReference type="EMBL" id="HIU55190.1"/>
    </source>
</evidence>
<dbReference type="PANTHER" id="PTHR43425">
    <property type="entry name" value="OXYGEN-INSENSITIVE NADPH NITROREDUCTASE"/>
    <property type="match status" value="1"/>
</dbReference>
<sequence length="248" mass="28092">MKSIEDILLQRTSVRRYERKKIEPEKLEFIYNAIRNTPTSYNGQQFSVIAIDDQTLKEELYAITGQKQIKTSAIFLVFCADFHKIKTIADSLNIEFPEFTNTADGYTVGVIDAALAMQNAVNAALGLGLGCCCIGYARTAAPEKIAELLKLPQNVCVVCGLAIGYPNESPDLKPKQPLSLLIHKNHYRTDDMTDELKEYNQTIIHYNQTRSGTTTTNDWASHIIDYYQEAMNYKIKEYLKSQGFDIKK</sequence>
<evidence type="ECO:0000256" key="1">
    <source>
        <dbReference type="ARBA" id="ARBA00008366"/>
    </source>
</evidence>
<feature type="domain" description="Nitroreductase" evidence="6">
    <location>
        <begin position="9"/>
        <end position="165"/>
    </location>
</feature>